<dbReference type="InterPro" id="IPR002554">
    <property type="entry name" value="PP2A_B56"/>
</dbReference>
<dbReference type="InterPro" id="IPR016024">
    <property type="entry name" value="ARM-type_fold"/>
</dbReference>
<keyword evidence="2" id="KW-1185">Reference proteome</keyword>
<gene>
    <name evidence="1" type="ORF">M9Y10_003307</name>
</gene>
<dbReference type="Proteomes" id="UP001470230">
    <property type="component" value="Unassembled WGS sequence"/>
</dbReference>
<dbReference type="Pfam" id="PF01603">
    <property type="entry name" value="B56"/>
    <property type="match status" value="1"/>
</dbReference>
<dbReference type="SUPFAM" id="SSF48371">
    <property type="entry name" value="ARM repeat"/>
    <property type="match status" value="1"/>
</dbReference>
<evidence type="ECO:0000313" key="1">
    <source>
        <dbReference type="EMBL" id="KAK8880624.1"/>
    </source>
</evidence>
<organism evidence="1 2">
    <name type="scientific">Tritrichomonas musculus</name>
    <dbReference type="NCBI Taxonomy" id="1915356"/>
    <lineage>
        <taxon>Eukaryota</taxon>
        <taxon>Metamonada</taxon>
        <taxon>Parabasalia</taxon>
        <taxon>Tritrichomonadida</taxon>
        <taxon>Tritrichomonadidae</taxon>
        <taxon>Tritrichomonas</taxon>
    </lineage>
</organism>
<dbReference type="EMBL" id="JAPFFF010000010">
    <property type="protein sequence ID" value="KAK8880624.1"/>
    <property type="molecule type" value="Genomic_DNA"/>
</dbReference>
<dbReference type="PANTHER" id="PTHR10257:SF3">
    <property type="entry name" value="SERINE_THREONINE-PROTEIN PHOSPHATASE 2A 56 KDA REGULATORY SUBUNIT GAMMA ISOFORM"/>
    <property type="match status" value="1"/>
</dbReference>
<name>A0ABR2JP48_9EUKA</name>
<dbReference type="PANTHER" id="PTHR10257">
    <property type="entry name" value="SERINE/THREONINE PROTEIN PHOSPHATASE 2A PP2A REGULATORY SUBUNIT B"/>
    <property type="match status" value="1"/>
</dbReference>
<comment type="caution">
    <text evidence="1">The sequence shown here is derived from an EMBL/GenBank/DDBJ whole genome shotgun (WGS) entry which is preliminary data.</text>
</comment>
<proteinExistence type="predicted"/>
<dbReference type="InterPro" id="IPR011989">
    <property type="entry name" value="ARM-like"/>
</dbReference>
<sequence>MTLPRSCGPRRACSLLYQKMPHQFLPYVNNNSKNIPRIESFTKNYRGINSNENANHPKKENSCNIKSRCSTKNFNGETLVDNEVPKIILLSFNKHIINQEINITPIQELPSPENPKFNSIFKEKIELCNLIFNFSKQNLQMKGKIEKTKALNEIYSLLSDKKRSRLLTDYDKKLIFNMISRNIFEQNYFLSNEKQLTFAIKSDIVEPSWEQLSIVYKILNEFVLLFPEMTSIDLVTIAIHLMNNPDHNERENLAIFLKNYTKVHQDQFEEIWKKVKNAISEVLNGVYSAFCIEPLISYITIIFYSKSSNYSIDYLEEVFYTHLLPLFRLEKLCYFFDNLLNLIVHITNKNIKKMSSTIQFLVRHFPHQNGSKQSLFVSAMTSIVVATKRKELDQIPTVLFDFLALGIKSYNYKLVEGSLNLLFKSNMRPFIYSNLEQAMDTICEPLKWTANCYWEQSIQDQCHNALLMLSNIKIEFMQNCVTKNAEIKSKPRKVQKSNKELAQTWASLARVAFKRYKSINLTDNLHKIQIEFLKEDGSI</sequence>
<protein>
    <submittedName>
        <fullName evidence="1">Uncharacterized protein</fullName>
    </submittedName>
</protein>
<evidence type="ECO:0000313" key="2">
    <source>
        <dbReference type="Proteomes" id="UP001470230"/>
    </source>
</evidence>
<dbReference type="Gene3D" id="1.25.10.10">
    <property type="entry name" value="Leucine-rich Repeat Variant"/>
    <property type="match status" value="1"/>
</dbReference>
<accession>A0ABR2JP48</accession>
<reference evidence="1 2" key="1">
    <citation type="submission" date="2024-04" db="EMBL/GenBank/DDBJ databases">
        <title>Tritrichomonas musculus Genome.</title>
        <authorList>
            <person name="Alves-Ferreira E."/>
            <person name="Grigg M."/>
            <person name="Lorenzi H."/>
            <person name="Galac M."/>
        </authorList>
    </citation>
    <scope>NUCLEOTIDE SEQUENCE [LARGE SCALE GENOMIC DNA]</scope>
    <source>
        <strain evidence="1 2">EAF2021</strain>
    </source>
</reference>